<evidence type="ECO:0000313" key="8">
    <source>
        <dbReference type="EMBL" id="MFD1123481.1"/>
    </source>
</evidence>
<comment type="caution">
    <text evidence="8">The sequence shown here is derived from an EMBL/GenBank/DDBJ whole genome shotgun (WGS) entry which is preliminary data.</text>
</comment>
<accession>A0ABW3PJB3</accession>
<dbReference type="InterPro" id="IPR018294">
    <property type="entry name" value="ISPD_synthase_CS"/>
</dbReference>
<dbReference type="GO" id="GO:0050518">
    <property type="term" value="F:2-C-methyl-D-erythritol 4-phosphate cytidylyltransferase activity"/>
    <property type="evidence" value="ECO:0007669"/>
    <property type="project" value="UniProtKB-EC"/>
</dbReference>
<evidence type="ECO:0000256" key="4">
    <source>
        <dbReference type="ARBA" id="ARBA00022679"/>
    </source>
</evidence>
<evidence type="ECO:0000256" key="5">
    <source>
        <dbReference type="ARBA" id="ARBA00022695"/>
    </source>
</evidence>
<dbReference type="HAMAP" id="MF_00108">
    <property type="entry name" value="IspD"/>
    <property type="match status" value="1"/>
</dbReference>
<proteinExistence type="inferred from homology"/>
<feature type="site" description="Positions MEP for the nucleophilic attack" evidence="7">
    <location>
        <position position="157"/>
    </location>
</feature>
<dbReference type="PANTHER" id="PTHR32125:SF4">
    <property type="entry name" value="2-C-METHYL-D-ERYTHRITOL 4-PHOSPHATE CYTIDYLYLTRANSFERASE, CHLOROPLASTIC"/>
    <property type="match status" value="1"/>
</dbReference>
<feature type="site" description="Transition state stabilizer" evidence="7">
    <location>
        <position position="23"/>
    </location>
</feature>
<comment type="function">
    <text evidence="7">Catalyzes the formation of 4-diphosphocytidyl-2-C-methyl-D-erythritol from CTP and 2-C-methyl-D-erythritol 4-phosphate (MEP).</text>
</comment>
<keyword evidence="6 7" id="KW-0414">Isoprene biosynthesis</keyword>
<keyword evidence="9" id="KW-1185">Reference proteome</keyword>
<evidence type="ECO:0000256" key="7">
    <source>
        <dbReference type="HAMAP-Rule" id="MF_00108"/>
    </source>
</evidence>
<evidence type="ECO:0000256" key="2">
    <source>
        <dbReference type="ARBA" id="ARBA00004787"/>
    </source>
</evidence>
<feature type="site" description="Transition state stabilizer" evidence="7">
    <location>
        <position position="16"/>
    </location>
</feature>
<dbReference type="PANTHER" id="PTHR32125">
    <property type="entry name" value="2-C-METHYL-D-ERYTHRITOL 4-PHOSPHATE CYTIDYLYLTRANSFERASE, CHLOROPLASTIC"/>
    <property type="match status" value="1"/>
</dbReference>
<dbReference type="Proteomes" id="UP001597206">
    <property type="component" value="Unassembled WGS sequence"/>
</dbReference>
<dbReference type="SUPFAM" id="SSF53448">
    <property type="entry name" value="Nucleotide-diphospho-sugar transferases"/>
    <property type="match status" value="1"/>
</dbReference>
<evidence type="ECO:0000256" key="6">
    <source>
        <dbReference type="ARBA" id="ARBA00023229"/>
    </source>
</evidence>
<comment type="catalytic activity">
    <reaction evidence="1 7">
        <text>2-C-methyl-D-erythritol 4-phosphate + CTP + H(+) = 4-CDP-2-C-methyl-D-erythritol + diphosphate</text>
        <dbReference type="Rhea" id="RHEA:13429"/>
        <dbReference type="ChEBI" id="CHEBI:15378"/>
        <dbReference type="ChEBI" id="CHEBI:33019"/>
        <dbReference type="ChEBI" id="CHEBI:37563"/>
        <dbReference type="ChEBI" id="CHEBI:57823"/>
        <dbReference type="ChEBI" id="CHEBI:58262"/>
        <dbReference type="EC" id="2.7.7.60"/>
    </reaction>
</comment>
<reference evidence="9" key="1">
    <citation type="journal article" date="2019" name="Int. J. Syst. Evol. Microbiol.">
        <title>The Global Catalogue of Microorganisms (GCM) 10K type strain sequencing project: providing services to taxonomists for standard genome sequencing and annotation.</title>
        <authorList>
            <consortium name="The Broad Institute Genomics Platform"/>
            <consortium name="The Broad Institute Genome Sequencing Center for Infectious Disease"/>
            <person name="Wu L."/>
            <person name="Ma J."/>
        </authorList>
    </citation>
    <scope>NUCLEOTIDE SEQUENCE [LARGE SCALE GENOMIC DNA]</scope>
    <source>
        <strain evidence="9">CCUG 58411</strain>
    </source>
</reference>
<dbReference type="InterPro" id="IPR050088">
    <property type="entry name" value="IspD/TarI_cytidylyltransf_bact"/>
</dbReference>
<evidence type="ECO:0000313" key="9">
    <source>
        <dbReference type="Proteomes" id="UP001597206"/>
    </source>
</evidence>
<sequence length="243" mass="26715">MAKYHVLIPSAGHGARMQSETPKQYLTLNGKPLLRHAVDVFEDMPEIASITIVIADKDAYWKPALLNDCHKTRVMSVGGETRAASVLNGLKAIAASIEADDWILVHDAARPGIDQVLINRLINAISDKEVGAILALPLADTLKRSDADALISETIPREKLWQAQTPQMFRHGQLKQALTTYLQRHPTDEAQAMEWMGHQPKLVLGDLKNMKITYPQDLTVVTALIQAAQIETATLSLSDTGNL</sequence>
<protein>
    <recommendedName>
        <fullName evidence="7">2-C-methyl-D-erythritol 4-phosphate cytidylyltransferase</fullName>
        <ecNumber evidence="7">2.7.7.60</ecNumber>
    </recommendedName>
    <alternativeName>
        <fullName evidence="7">4-diphosphocytidyl-2C-methyl-D-erythritol synthase</fullName>
    </alternativeName>
    <alternativeName>
        <fullName evidence="7">MEP cytidylyltransferase</fullName>
        <shortName evidence="7">MCT</shortName>
    </alternativeName>
</protein>
<dbReference type="NCBIfam" id="TIGR00453">
    <property type="entry name" value="ispD"/>
    <property type="match status" value="1"/>
</dbReference>
<gene>
    <name evidence="7 8" type="primary">ispD</name>
    <name evidence="8" type="ORF">ACFQ2T_13285</name>
</gene>
<dbReference type="Gene3D" id="3.90.550.10">
    <property type="entry name" value="Spore Coat Polysaccharide Biosynthesis Protein SpsA, Chain A"/>
    <property type="match status" value="1"/>
</dbReference>
<evidence type="ECO:0000256" key="3">
    <source>
        <dbReference type="ARBA" id="ARBA00009789"/>
    </source>
</evidence>
<dbReference type="InterPro" id="IPR001228">
    <property type="entry name" value="IspD"/>
</dbReference>
<comment type="similarity">
    <text evidence="3 7">Belongs to the IspD/TarI cytidylyltransferase family. IspD subfamily.</text>
</comment>
<evidence type="ECO:0000256" key="1">
    <source>
        <dbReference type="ARBA" id="ARBA00001282"/>
    </source>
</evidence>
<dbReference type="InterPro" id="IPR034683">
    <property type="entry name" value="IspD/TarI"/>
</dbReference>
<dbReference type="EC" id="2.7.7.60" evidence="7"/>
<dbReference type="PROSITE" id="PS01295">
    <property type="entry name" value="ISPD"/>
    <property type="match status" value="1"/>
</dbReference>
<keyword evidence="5 7" id="KW-0548">Nucleotidyltransferase</keyword>
<feature type="site" description="Positions MEP for the nucleophilic attack" evidence="7">
    <location>
        <position position="211"/>
    </location>
</feature>
<dbReference type="EMBL" id="JBHTLN010000007">
    <property type="protein sequence ID" value="MFD1123481.1"/>
    <property type="molecule type" value="Genomic_DNA"/>
</dbReference>
<dbReference type="InterPro" id="IPR029044">
    <property type="entry name" value="Nucleotide-diphossugar_trans"/>
</dbReference>
<name>A0ABW3PJB3_9PROT</name>
<organism evidence="8 9">
    <name type="scientific">Methylophilus flavus</name>
    <dbReference type="NCBI Taxonomy" id="640084"/>
    <lineage>
        <taxon>Bacteria</taxon>
        <taxon>Pseudomonadati</taxon>
        <taxon>Pseudomonadota</taxon>
        <taxon>Betaproteobacteria</taxon>
        <taxon>Nitrosomonadales</taxon>
        <taxon>Methylophilaceae</taxon>
        <taxon>Methylophilus</taxon>
    </lineage>
</organism>
<comment type="pathway">
    <text evidence="2 7">Isoprenoid biosynthesis; isopentenyl diphosphate biosynthesis via DXP pathway; isopentenyl diphosphate from 1-deoxy-D-xylulose 5-phosphate: step 2/6.</text>
</comment>
<dbReference type="CDD" id="cd02516">
    <property type="entry name" value="CDP-ME_synthetase"/>
    <property type="match status" value="1"/>
</dbReference>
<dbReference type="RefSeq" id="WP_379035221.1">
    <property type="nucleotide sequence ID" value="NZ_JBHTLN010000007.1"/>
</dbReference>
<keyword evidence="4 7" id="KW-0808">Transferase</keyword>
<dbReference type="Pfam" id="PF01128">
    <property type="entry name" value="IspD"/>
    <property type="match status" value="1"/>
</dbReference>